<comment type="similarity">
    <text evidence="1 10 11">Belongs to the HAM1 NTPase family.</text>
</comment>
<evidence type="ECO:0000256" key="10">
    <source>
        <dbReference type="HAMAP-Rule" id="MF_01405"/>
    </source>
</evidence>
<comment type="function">
    <text evidence="10">Pyrophosphatase that catalyzes the hydrolysis of nucleoside triphosphates to their monophosphate derivatives, with a high preference for the non-canonical purine nucleotides XTP (xanthosine triphosphate), dITP (deoxyinosine triphosphate) and ITP. Seems to function as a house-cleaning enzyme that removes non-canonical purine nucleotides from the nucleotide pool, thus preventing their incorporation into DNA/RNA and avoiding chromosomal lesions.</text>
</comment>
<feature type="active site" description="Proton acceptor" evidence="10">
    <location>
        <position position="67"/>
    </location>
</feature>
<dbReference type="InterPro" id="IPR029001">
    <property type="entry name" value="ITPase-like_fam"/>
</dbReference>
<dbReference type="GO" id="GO:0005829">
    <property type="term" value="C:cytosol"/>
    <property type="evidence" value="ECO:0007669"/>
    <property type="project" value="TreeGrafter"/>
</dbReference>
<dbReference type="GO" id="GO:0035870">
    <property type="term" value="F:dITP diphosphatase activity"/>
    <property type="evidence" value="ECO:0007669"/>
    <property type="project" value="UniProtKB-UniRule"/>
</dbReference>
<feature type="binding site" evidence="10">
    <location>
        <position position="67"/>
    </location>
    <ligand>
        <name>Mg(2+)</name>
        <dbReference type="ChEBI" id="CHEBI:18420"/>
    </ligand>
</feature>
<evidence type="ECO:0000256" key="8">
    <source>
        <dbReference type="ARBA" id="ARBA00051875"/>
    </source>
</evidence>
<comment type="catalytic activity">
    <reaction evidence="8 10">
        <text>dITP + H2O = dIMP + diphosphate + H(+)</text>
        <dbReference type="Rhea" id="RHEA:28342"/>
        <dbReference type="ChEBI" id="CHEBI:15377"/>
        <dbReference type="ChEBI" id="CHEBI:15378"/>
        <dbReference type="ChEBI" id="CHEBI:33019"/>
        <dbReference type="ChEBI" id="CHEBI:61194"/>
        <dbReference type="ChEBI" id="CHEBI:61382"/>
        <dbReference type="EC" id="3.6.1.66"/>
    </reaction>
</comment>
<comment type="catalytic activity">
    <reaction evidence="9 10">
        <text>XTP + H2O = XMP + diphosphate + H(+)</text>
        <dbReference type="Rhea" id="RHEA:28610"/>
        <dbReference type="ChEBI" id="CHEBI:15377"/>
        <dbReference type="ChEBI" id="CHEBI:15378"/>
        <dbReference type="ChEBI" id="CHEBI:33019"/>
        <dbReference type="ChEBI" id="CHEBI:57464"/>
        <dbReference type="ChEBI" id="CHEBI:61314"/>
        <dbReference type="EC" id="3.6.1.66"/>
    </reaction>
</comment>
<dbReference type="GO" id="GO:0046872">
    <property type="term" value="F:metal ion binding"/>
    <property type="evidence" value="ECO:0007669"/>
    <property type="project" value="UniProtKB-KW"/>
</dbReference>
<dbReference type="EMBL" id="JBAFSM010000001">
    <property type="protein sequence ID" value="MEG3435506.1"/>
    <property type="molecule type" value="Genomic_DNA"/>
</dbReference>
<feature type="binding site" evidence="10">
    <location>
        <begin position="146"/>
        <end position="149"/>
    </location>
    <ligand>
        <name>substrate</name>
    </ligand>
</feature>
<dbReference type="GO" id="GO:0036220">
    <property type="term" value="F:ITP diphosphatase activity"/>
    <property type="evidence" value="ECO:0007669"/>
    <property type="project" value="UniProtKB-UniRule"/>
</dbReference>
<protein>
    <recommendedName>
        <fullName evidence="10">dITP/XTP pyrophosphatase</fullName>
        <ecNumber evidence="10">3.6.1.66</ecNumber>
    </recommendedName>
    <alternativeName>
        <fullName evidence="10">Non-canonical purine NTP pyrophosphatase</fullName>
    </alternativeName>
    <alternativeName>
        <fullName evidence="10">Non-standard purine NTP pyrophosphatase</fullName>
    </alternativeName>
    <alternativeName>
        <fullName evidence="10">Nucleoside-triphosphate diphosphatase</fullName>
    </alternativeName>
    <alternativeName>
        <fullName evidence="10">Nucleoside-triphosphate pyrophosphatase</fullName>
        <shortName evidence="10">NTPase</shortName>
    </alternativeName>
</protein>
<keyword evidence="7 10" id="KW-0546">Nucleotide metabolism</keyword>
<dbReference type="PANTHER" id="PTHR11067:SF9">
    <property type="entry name" value="INOSINE TRIPHOSPHATE PYROPHOSPHATASE"/>
    <property type="match status" value="1"/>
</dbReference>
<reference evidence="12 13" key="1">
    <citation type="submission" date="2024-01" db="EMBL/GenBank/DDBJ databases">
        <title>Genomic insights into the taxonomy and metabolism of the cyanobacterium Pannus brasiliensis CCIBt3594.</title>
        <authorList>
            <person name="Machado M."/>
            <person name="Botero N.B."/>
            <person name="Andreote A.P.D."/>
            <person name="Feitosa A.M.T."/>
            <person name="Popin R."/>
            <person name="Sivonen K."/>
            <person name="Fiore M.F."/>
        </authorList>
    </citation>
    <scope>NUCLEOTIDE SEQUENCE [LARGE SCALE GENOMIC DNA]</scope>
    <source>
        <strain evidence="12 13">CCIBt3594</strain>
    </source>
</reference>
<dbReference type="CDD" id="cd00515">
    <property type="entry name" value="HAM1"/>
    <property type="match status" value="1"/>
</dbReference>
<dbReference type="InterPro" id="IPR020922">
    <property type="entry name" value="dITP/XTP_pyrophosphatase"/>
</dbReference>
<name>A0AAW9QLD0_9CHRO</name>
<evidence type="ECO:0000256" key="11">
    <source>
        <dbReference type="RuleBase" id="RU003781"/>
    </source>
</evidence>
<keyword evidence="13" id="KW-1185">Reference proteome</keyword>
<evidence type="ECO:0000313" key="13">
    <source>
        <dbReference type="Proteomes" id="UP001328733"/>
    </source>
</evidence>
<dbReference type="GO" id="GO:0009117">
    <property type="term" value="P:nucleotide metabolic process"/>
    <property type="evidence" value="ECO:0007669"/>
    <property type="project" value="UniProtKB-KW"/>
</dbReference>
<feature type="binding site" evidence="10">
    <location>
        <position position="38"/>
    </location>
    <ligand>
        <name>Mg(2+)</name>
        <dbReference type="ChEBI" id="CHEBI:18420"/>
    </ligand>
</feature>
<evidence type="ECO:0000256" key="6">
    <source>
        <dbReference type="ARBA" id="ARBA00022842"/>
    </source>
</evidence>
<evidence type="ECO:0000256" key="9">
    <source>
        <dbReference type="ARBA" id="ARBA00052017"/>
    </source>
</evidence>
<dbReference type="FunFam" id="3.90.950.10:FF:000001">
    <property type="entry name" value="dITP/XTP pyrophosphatase"/>
    <property type="match status" value="1"/>
</dbReference>
<dbReference type="InterPro" id="IPR002637">
    <property type="entry name" value="RdgB/HAM1"/>
</dbReference>
<dbReference type="AlphaFoldDB" id="A0AAW9QLD0"/>
<comment type="cofactor">
    <cofactor evidence="10">
        <name>Mg(2+)</name>
        <dbReference type="ChEBI" id="CHEBI:18420"/>
    </cofactor>
    <text evidence="10">Binds 1 Mg(2+) ion per subunit.</text>
</comment>
<evidence type="ECO:0000256" key="5">
    <source>
        <dbReference type="ARBA" id="ARBA00022801"/>
    </source>
</evidence>
<evidence type="ECO:0000256" key="1">
    <source>
        <dbReference type="ARBA" id="ARBA00008023"/>
    </source>
</evidence>
<evidence type="ECO:0000313" key="12">
    <source>
        <dbReference type="EMBL" id="MEG3435506.1"/>
    </source>
</evidence>
<dbReference type="GO" id="GO:0036222">
    <property type="term" value="F:XTP diphosphatase activity"/>
    <property type="evidence" value="ECO:0007669"/>
    <property type="project" value="UniProtKB-UniRule"/>
</dbReference>
<dbReference type="NCBIfam" id="TIGR00042">
    <property type="entry name" value="RdgB/HAM1 family non-canonical purine NTP pyrophosphatase"/>
    <property type="match status" value="1"/>
</dbReference>
<keyword evidence="6 10" id="KW-0460">Magnesium</keyword>
<feature type="binding site" evidence="10">
    <location>
        <begin position="8"/>
        <end position="13"/>
    </location>
    <ligand>
        <name>substrate</name>
    </ligand>
</feature>
<dbReference type="GO" id="GO:0009146">
    <property type="term" value="P:purine nucleoside triphosphate catabolic process"/>
    <property type="evidence" value="ECO:0007669"/>
    <property type="project" value="UniProtKB-UniRule"/>
</dbReference>
<evidence type="ECO:0000256" key="3">
    <source>
        <dbReference type="ARBA" id="ARBA00022723"/>
    </source>
</evidence>
<sequence length="189" mass="20618">MKKLILATGNPGKLQEIAEYLTDLDIDLQLKPESLEIEETGTTFEENAELKATQIALATGEWSIADDSGLEVTALGGAPGLYSARYGRTDRERIERLTRELGDDPDRSARFVCVIAIARPDGSIALSATGICPGEILTGPRGSGGFGYDPIFYVPEYGLTFAEMSPDLKRRISHRGRAFENLLPELQDL</sequence>
<dbReference type="PANTHER" id="PTHR11067">
    <property type="entry name" value="INOSINE TRIPHOSPHATE PYROPHOSPHATASE/HAM1 PROTEIN"/>
    <property type="match status" value="1"/>
</dbReference>
<dbReference type="HAMAP" id="MF_01405">
    <property type="entry name" value="Non_canon_purine_NTPase"/>
    <property type="match status" value="1"/>
</dbReference>
<feature type="binding site" evidence="10">
    <location>
        <position position="169"/>
    </location>
    <ligand>
        <name>substrate</name>
    </ligand>
</feature>
<evidence type="ECO:0000256" key="7">
    <source>
        <dbReference type="ARBA" id="ARBA00023080"/>
    </source>
</evidence>
<dbReference type="EC" id="3.6.1.66" evidence="10"/>
<organism evidence="12 13">
    <name type="scientific">Pannus brasiliensis CCIBt3594</name>
    <dbReference type="NCBI Taxonomy" id="1427578"/>
    <lineage>
        <taxon>Bacteria</taxon>
        <taxon>Bacillati</taxon>
        <taxon>Cyanobacteriota</taxon>
        <taxon>Cyanophyceae</taxon>
        <taxon>Oscillatoriophycideae</taxon>
        <taxon>Chroococcales</taxon>
        <taxon>Microcystaceae</taxon>
        <taxon>Pannus</taxon>
    </lineage>
</organism>
<feature type="binding site" evidence="10">
    <location>
        <position position="68"/>
    </location>
    <ligand>
        <name>substrate</name>
    </ligand>
</feature>
<evidence type="ECO:0000256" key="2">
    <source>
        <dbReference type="ARBA" id="ARBA00011738"/>
    </source>
</evidence>
<dbReference type="Gene3D" id="3.90.950.10">
    <property type="match status" value="1"/>
</dbReference>
<keyword evidence="4 10" id="KW-0547">Nucleotide-binding</keyword>
<dbReference type="RefSeq" id="WP_332862957.1">
    <property type="nucleotide sequence ID" value="NZ_JBAFSM010000001.1"/>
</dbReference>
<accession>A0AAW9QLD0</accession>
<comment type="caution">
    <text evidence="12">The sequence shown here is derived from an EMBL/GenBank/DDBJ whole genome shotgun (WGS) entry which is preliminary data.</text>
</comment>
<dbReference type="GO" id="GO:0000166">
    <property type="term" value="F:nucleotide binding"/>
    <property type="evidence" value="ECO:0007669"/>
    <property type="project" value="UniProtKB-KW"/>
</dbReference>
<feature type="binding site" evidence="10">
    <location>
        <begin position="174"/>
        <end position="175"/>
    </location>
    <ligand>
        <name>substrate</name>
    </ligand>
</feature>
<keyword evidence="3 10" id="KW-0479">Metal-binding</keyword>
<keyword evidence="5 10" id="KW-0378">Hydrolase</keyword>
<comment type="subunit">
    <text evidence="2 10">Homodimer.</text>
</comment>
<comment type="catalytic activity">
    <reaction evidence="10">
        <text>ITP + H2O = IMP + diphosphate + H(+)</text>
        <dbReference type="Rhea" id="RHEA:29399"/>
        <dbReference type="ChEBI" id="CHEBI:15377"/>
        <dbReference type="ChEBI" id="CHEBI:15378"/>
        <dbReference type="ChEBI" id="CHEBI:33019"/>
        <dbReference type="ChEBI" id="CHEBI:58053"/>
        <dbReference type="ChEBI" id="CHEBI:61402"/>
        <dbReference type="EC" id="3.6.1.66"/>
    </reaction>
</comment>
<proteinExistence type="inferred from homology"/>
<dbReference type="GO" id="GO:0017111">
    <property type="term" value="F:ribonucleoside triphosphate phosphatase activity"/>
    <property type="evidence" value="ECO:0007669"/>
    <property type="project" value="InterPro"/>
</dbReference>
<evidence type="ECO:0000256" key="4">
    <source>
        <dbReference type="ARBA" id="ARBA00022741"/>
    </source>
</evidence>
<dbReference type="Pfam" id="PF01725">
    <property type="entry name" value="Ham1p_like"/>
    <property type="match status" value="1"/>
</dbReference>
<dbReference type="SUPFAM" id="SSF52972">
    <property type="entry name" value="ITPase-like"/>
    <property type="match status" value="1"/>
</dbReference>
<dbReference type="Proteomes" id="UP001328733">
    <property type="component" value="Unassembled WGS sequence"/>
</dbReference>
<gene>
    <name evidence="12" type="primary">rdgB</name>
    <name evidence="12" type="ORF">V0288_00090</name>
</gene>